<feature type="compositionally biased region" description="Basic and acidic residues" evidence="7">
    <location>
        <begin position="92"/>
        <end position="110"/>
    </location>
</feature>
<comment type="subcellular location">
    <subcellularLocation>
        <location evidence="1">Nucleus</location>
        <location evidence="1">Nucleolus</location>
    </subcellularLocation>
</comment>
<evidence type="ECO:0000256" key="3">
    <source>
        <dbReference type="ARBA" id="ARBA00022552"/>
    </source>
</evidence>
<keyword evidence="3" id="KW-0698">rRNA processing</keyword>
<dbReference type="GO" id="GO:0005732">
    <property type="term" value="C:sno(s)RNA-containing ribonucleoprotein complex"/>
    <property type="evidence" value="ECO:0007669"/>
    <property type="project" value="InterPro"/>
</dbReference>
<keyword evidence="9" id="KW-1185">Reference proteome</keyword>
<keyword evidence="2" id="KW-0690">Ribosome biogenesis</keyword>
<dbReference type="Proteomes" id="UP000821837">
    <property type="component" value="Unassembled WGS sequence"/>
</dbReference>
<dbReference type="Pfam" id="PF04006">
    <property type="entry name" value="Mpp10"/>
    <property type="match status" value="2"/>
</dbReference>
<keyword evidence="4" id="KW-0539">Nucleus</keyword>
<dbReference type="InterPro" id="IPR012173">
    <property type="entry name" value="Mpp10"/>
</dbReference>
<evidence type="ECO:0000256" key="6">
    <source>
        <dbReference type="ARBA" id="ARBA00029455"/>
    </source>
</evidence>
<feature type="compositionally biased region" description="Polar residues" evidence="7">
    <location>
        <begin position="1"/>
        <end position="12"/>
    </location>
</feature>
<evidence type="ECO:0000256" key="4">
    <source>
        <dbReference type="ARBA" id="ARBA00023242"/>
    </source>
</evidence>
<gene>
    <name evidence="8" type="ORF">HPB52_024370</name>
</gene>
<dbReference type="VEuPathDB" id="VectorBase:RSAN_040520"/>
<evidence type="ECO:0000256" key="5">
    <source>
        <dbReference type="ARBA" id="ARBA00023274"/>
    </source>
</evidence>
<evidence type="ECO:0000313" key="8">
    <source>
        <dbReference type="EMBL" id="KAH7932538.1"/>
    </source>
</evidence>
<feature type="compositionally biased region" description="Basic and acidic residues" evidence="7">
    <location>
        <begin position="33"/>
        <end position="55"/>
    </location>
</feature>
<keyword evidence="5" id="KW-0687">Ribonucleoprotein</keyword>
<accession>A0A9D4PB85</accession>
<evidence type="ECO:0000256" key="1">
    <source>
        <dbReference type="ARBA" id="ARBA00004604"/>
    </source>
</evidence>
<organism evidence="8 9">
    <name type="scientific">Rhipicephalus sanguineus</name>
    <name type="common">Brown dog tick</name>
    <name type="synonym">Ixodes sanguineus</name>
    <dbReference type="NCBI Taxonomy" id="34632"/>
    <lineage>
        <taxon>Eukaryota</taxon>
        <taxon>Metazoa</taxon>
        <taxon>Ecdysozoa</taxon>
        <taxon>Arthropoda</taxon>
        <taxon>Chelicerata</taxon>
        <taxon>Arachnida</taxon>
        <taxon>Acari</taxon>
        <taxon>Parasitiformes</taxon>
        <taxon>Ixodida</taxon>
        <taxon>Ixodoidea</taxon>
        <taxon>Ixodidae</taxon>
        <taxon>Rhipicephalinae</taxon>
        <taxon>Rhipicephalus</taxon>
        <taxon>Rhipicephalus</taxon>
    </lineage>
</organism>
<comment type="caution">
    <text evidence="8">The sequence shown here is derived from an EMBL/GenBank/DDBJ whole genome shotgun (WGS) entry which is preliminary data.</text>
</comment>
<reference evidence="8" key="1">
    <citation type="journal article" date="2020" name="Cell">
        <title>Large-Scale Comparative Analyses of Tick Genomes Elucidate Their Genetic Diversity and Vector Capacities.</title>
        <authorList>
            <consortium name="Tick Genome and Microbiome Consortium (TIGMIC)"/>
            <person name="Jia N."/>
            <person name="Wang J."/>
            <person name="Shi W."/>
            <person name="Du L."/>
            <person name="Sun Y."/>
            <person name="Zhan W."/>
            <person name="Jiang J.F."/>
            <person name="Wang Q."/>
            <person name="Zhang B."/>
            <person name="Ji P."/>
            <person name="Bell-Sakyi L."/>
            <person name="Cui X.M."/>
            <person name="Yuan T.T."/>
            <person name="Jiang B.G."/>
            <person name="Yang W.F."/>
            <person name="Lam T.T."/>
            <person name="Chang Q.C."/>
            <person name="Ding S.J."/>
            <person name="Wang X.J."/>
            <person name="Zhu J.G."/>
            <person name="Ruan X.D."/>
            <person name="Zhao L."/>
            <person name="Wei J.T."/>
            <person name="Ye R.Z."/>
            <person name="Que T.C."/>
            <person name="Du C.H."/>
            <person name="Zhou Y.H."/>
            <person name="Cheng J.X."/>
            <person name="Dai P.F."/>
            <person name="Guo W.B."/>
            <person name="Han X.H."/>
            <person name="Huang E.J."/>
            <person name="Li L.F."/>
            <person name="Wei W."/>
            <person name="Gao Y.C."/>
            <person name="Liu J.Z."/>
            <person name="Shao H.Z."/>
            <person name="Wang X."/>
            <person name="Wang C.C."/>
            <person name="Yang T.C."/>
            <person name="Huo Q.B."/>
            <person name="Li W."/>
            <person name="Chen H.Y."/>
            <person name="Chen S.E."/>
            <person name="Zhou L.G."/>
            <person name="Ni X.B."/>
            <person name="Tian J.H."/>
            <person name="Sheng Y."/>
            <person name="Liu T."/>
            <person name="Pan Y.S."/>
            <person name="Xia L.Y."/>
            <person name="Li J."/>
            <person name="Zhao F."/>
            <person name="Cao W.C."/>
        </authorList>
    </citation>
    <scope>NUCLEOTIDE SEQUENCE</scope>
    <source>
        <strain evidence="8">Rsan-2018</strain>
    </source>
</reference>
<dbReference type="GO" id="GO:0006364">
    <property type="term" value="P:rRNA processing"/>
    <property type="evidence" value="ECO:0007669"/>
    <property type="project" value="UniProtKB-KW"/>
</dbReference>
<evidence type="ECO:0000313" key="9">
    <source>
        <dbReference type="Proteomes" id="UP000821837"/>
    </source>
</evidence>
<protein>
    <submittedName>
        <fullName evidence="8">Uncharacterized protein</fullName>
    </submittedName>
</protein>
<evidence type="ECO:0000256" key="2">
    <source>
        <dbReference type="ARBA" id="ARBA00022517"/>
    </source>
</evidence>
<reference evidence="8" key="2">
    <citation type="submission" date="2021-09" db="EMBL/GenBank/DDBJ databases">
        <authorList>
            <person name="Jia N."/>
            <person name="Wang J."/>
            <person name="Shi W."/>
            <person name="Du L."/>
            <person name="Sun Y."/>
            <person name="Zhan W."/>
            <person name="Jiang J."/>
            <person name="Wang Q."/>
            <person name="Zhang B."/>
            <person name="Ji P."/>
            <person name="Sakyi L.B."/>
            <person name="Cui X."/>
            <person name="Yuan T."/>
            <person name="Jiang B."/>
            <person name="Yang W."/>
            <person name="Lam T.T.-Y."/>
            <person name="Chang Q."/>
            <person name="Ding S."/>
            <person name="Wang X."/>
            <person name="Zhu J."/>
            <person name="Ruan X."/>
            <person name="Zhao L."/>
            <person name="Wei J."/>
            <person name="Que T."/>
            <person name="Du C."/>
            <person name="Cheng J."/>
            <person name="Dai P."/>
            <person name="Han X."/>
            <person name="Huang E."/>
            <person name="Gao Y."/>
            <person name="Liu J."/>
            <person name="Shao H."/>
            <person name="Ye R."/>
            <person name="Li L."/>
            <person name="Wei W."/>
            <person name="Wang X."/>
            <person name="Wang C."/>
            <person name="Huo Q."/>
            <person name="Li W."/>
            <person name="Guo W."/>
            <person name="Chen H."/>
            <person name="Chen S."/>
            <person name="Zhou L."/>
            <person name="Zhou L."/>
            <person name="Ni X."/>
            <person name="Tian J."/>
            <person name="Zhou Y."/>
            <person name="Sheng Y."/>
            <person name="Liu T."/>
            <person name="Pan Y."/>
            <person name="Xia L."/>
            <person name="Li J."/>
            <person name="Zhao F."/>
            <person name="Cao W."/>
        </authorList>
    </citation>
    <scope>NUCLEOTIDE SEQUENCE</scope>
    <source>
        <strain evidence="8">Rsan-2018</strain>
        <tissue evidence="8">Larvae</tissue>
    </source>
</reference>
<name>A0A9D4PB85_RHISA</name>
<dbReference type="PANTHER" id="PTHR17039">
    <property type="entry name" value="U3 SMALL NUCLEOLAR RIBONUCLEOPROTEIN PROTEIN MPP10"/>
    <property type="match status" value="1"/>
</dbReference>
<comment type="similarity">
    <text evidence="6">Belongs to the MPP10 family.</text>
</comment>
<dbReference type="GO" id="GO:0032040">
    <property type="term" value="C:small-subunit processome"/>
    <property type="evidence" value="ECO:0007669"/>
    <property type="project" value="TreeGrafter"/>
</dbReference>
<sequence length="210" mass="23616">MESKTVSSSKTELPSLVVDNFDDEQIWQQLELRNTRLESQQRPEKHYPEIDKLDLADVAAEEEDDEDDDFDLSDASEGDEDSEEEADDDGADGNKKKIKQFEERNLEPRPWRLQGEVYEQQFLDKQKAADEDALPKENPAHVEIRTAMRDLFTKLDALSNFHMMPKPVSAEVKVVSNLPSLSVEEVTPVGVSDASLLAPQEVKGIKGAAC</sequence>
<evidence type="ECO:0000256" key="7">
    <source>
        <dbReference type="SAM" id="MobiDB-lite"/>
    </source>
</evidence>
<dbReference type="AlphaFoldDB" id="A0A9D4PB85"/>
<feature type="region of interest" description="Disordered" evidence="7">
    <location>
        <begin position="33"/>
        <end position="113"/>
    </location>
</feature>
<dbReference type="EMBL" id="JABSTV010001368">
    <property type="protein sequence ID" value="KAH7932538.1"/>
    <property type="molecule type" value="Genomic_DNA"/>
</dbReference>
<dbReference type="GO" id="GO:0034457">
    <property type="term" value="C:Mpp10 complex"/>
    <property type="evidence" value="ECO:0007669"/>
    <property type="project" value="InterPro"/>
</dbReference>
<proteinExistence type="inferred from homology"/>
<feature type="compositionally biased region" description="Acidic residues" evidence="7">
    <location>
        <begin position="59"/>
        <end position="91"/>
    </location>
</feature>
<feature type="region of interest" description="Disordered" evidence="7">
    <location>
        <begin position="1"/>
        <end position="21"/>
    </location>
</feature>
<dbReference type="PANTHER" id="PTHR17039:SF0">
    <property type="entry name" value="U3 SMALL NUCLEOLAR RIBONUCLEOPROTEIN PROTEIN MPP10"/>
    <property type="match status" value="1"/>
</dbReference>